<reference evidence="1" key="1">
    <citation type="journal article" date="2018" name="Genome Biol.">
        <title>SKESA: strategic k-mer extension for scrupulous assemblies.</title>
        <authorList>
            <person name="Souvorov A."/>
            <person name="Agarwala R."/>
            <person name="Lipman D.J."/>
        </authorList>
    </citation>
    <scope>NUCLEOTIDE SEQUENCE</scope>
    <source>
        <strain evidence="1">BCW_2640</strain>
    </source>
</reference>
<comment type="caution">
    <text evidence="1">The sequence shown here is derived from an EMBL/GenBank/DDBJ whole genome shotgun (WGS) entry which is preliminary data.</text>
</comment>
<dbReference type="AlphaFoldDB" id="A0A5I2WXP2"/>
<gene>
    <name evidence="1" type="ORF">G3V02_004761</name>
</gene>
<accession>A0A5I2WXP2</accession>
<protein>
    <submittedName>
        <fullName evidence="1">Uncharacterized protein</fullName>
    </submittedName>
</protein>
<dbReference type="EMBL" id="DAARBX010000035">
    <property type="protein sequence ID" value="HAE1795950.1"/>
    <property type="molecule type" value="Genomic_DNA"/>
</dbReference>
<evidence type="ECO:0000313" key="1">
    <source>
        <dbReference type="EMBL" id="HAE1795950.1"/>
    </source>
</evidence>
<proteinExistence type="predicted"/>
<sequence length="77" mass="8504">MATREMIVSREWQELTDGSQTVFVQINGVADVCSSAQKPDAAHPAHNMNNEKFTATPPDRLWIRASGYDGSVRVIVT</sequence>
<name>A0A5I2WXP2_SALET</name>
<organism evidence="1">
    <name type="scientific">Salmonella enterica subsp. enterica serovar Ank</name>
    <dbReference type="NCBI Taxonomy" id="1173578"/>
    <lineage>
        <taxon>Bacteria</taxon>
        <taxon>Pseudomonadati</taxon>
        <taxon>Pseudomonadota</taxon>
        <taxon>Gammaproteobacteria</taxon>
        <taxon>Enterobacterales</taxon>
        <taxon>Enterobacteriaceae</taxon>
        <taxon>Salmonella</taxon>
    </lineage>
</organism>
<reference evidence="1" key="2">
    <citation type="submission" date="2018-07" db="EMBL/GenBank/DDBJ databases">
        <authorList>
            <consortium name="NCBI Pathogen Detection Project"/>
        </authorList>
    </citation>
    <scope>NUCLEOTIDE SEQUENCE</scope>
    <source>
        <strain evidence="1">BCW_2640</strain>
    </source>
</reference>